<proteinExistence type="predicted"/>
<dbReference type="InParanoid" id="A0A1S3JFJ3"/>
<keyword evidence="3" id="KW-1185">Reference proteome</keyword>
<sequence>MRLKLCNVISDSQNRGSQIEEAGWEIHKVQLSKVPVLGFGIAVSGGIDSPQNGDNSILISDVLKTGPANGKLQINDRVLSVNGSSFDHIDHSSAIGALENCGNTMNMVIRRLVVLSDPEEHAQDRVAINEKNEREYYNIVLGSRFYIKETICNRWVARDCGNKEGKTVIRINKTATESLVNGARKIMEKSKDKLHLVVKKTSIGNKKQNSNNNCQMDVPVTKRKNNMNKTVSNLFPIRSASSRVNLPQKHQQHSPALRKRTQYNGNPQPKPTCQLSHSTQSKPRFLSTNSFQQCNLPVEFSSTSNIELVQCGKSLSTTRTASSDKKTSHFVTLQRIPNLRHYDSIFYLP</sequence>
<evidence type="ECO:0000256" key="1">
    <source>
        <dbReference type="SAM" id="MobiDB-lite"/>
    </source>
</evidence>
<dbReference type="RefSeq" id="XP_013409185.1">
    <property type="nucleotide sequence ID" value="XM_013553731.1"/>
</dbReference>
<dbReference type="InterPro" id="IPR001478">
    <property type="entry name" value="PDZ"/>
</dbReference>
<dbReference type="KEGG" id="lak:106172825"/>
<dbReference type="PANTHER" id="PTHR13865:SF28">
    <property type="entry name" value="POLYCHAETOID, ISOFORM O"/>
    <property type="match status" value="1"/>
</dbReference>
<gene>
    <name evidence="4" type="primary">LOC106172825</name>
</gene>
<organism evidence="3 4">
    <name type="scientific">Lingula anatina</name>
    <name type="common">Brachiopod</name>
    <name type="synonym">Lingula unguis</name>
    <dbReference type="NCBI Taxonomy" id="7574"/>
    <lineage>
        <taxon>Eukaryota</taxon>
        <taxon>Metazoa</taxon>
        <taxon>Spiralia</taxon>
        <taxon>Lophotrochozoa</taxon>
        <taxon>Brachiopoda</taxon>
        <taxon>Linguliformea</taxon>
        <taxon>Lingulata</taxon>
        <taxon>Lingulida</taxon>
        <taxon>Linguloidea</taxon>
        <taxon>Lingulidae</taxon>
        <taxon>Lingula</taxon>
    </lineage>
</organism>
<evidence type="ECO:0000313" key="4">
    <source>
        <dbReference type="RefSeq" id="XP_013409185.1"/>
    </source>
</evidence>
<dbReference type="GO" id="GO:0050839">
    <property type="term" value="F:cell adhesion molecule binding"/>
    <property type="evidence" value="ECO:0007669"/>
    <property type="project" value="TreeGrafter"/>
</dbReference>
<dbReference type="STRING" id="7574.A0A1S3JFJ3"/>
<feature type="compositionally biased region" description="Polar residues" evidence="1">
    <location>
        <begin position="262"/>
        <end position="281"/>
    </location>
</feature>
<dbReference type="GO" id="GO:0045216">
    <property type="term" value="P:cell-cell junction organization"/>
    <property type="evidence" value="ECO:0007669"/>
    <property type="project" value="TreeGrafter"/>
</dbReference>
<dbReference type="GeneID" id="106172825"/>
<accession>A0A1S3JFJ3</accession>
<dbReference type="PROSITE" id="PS50106">
    <property type="entry name" value="PDZ"/>
    <property type="match status" value="1"/>
</dbReference>
<dbReference type="GO" id="GO:0005923">
    <property type="term" value="C:bicellular tight junction"/>
    <property type="evidence" value="ECO:0007669"/>
    <property type="project" value="TreeGrafter"/>
</dbReference>
<dbReference type="OrthoDB" id="418634at2759"/>
<dbReference type="AlphaFoldDB" id="A0A1S3JFJ3"/>
<dbReference type="Proteomes" id="UP000085678">
    <property type="component" value="Unplaced"/>
</dbReference>
<evidence type="ECO:0000259" key="2">
    <source>
        <dbReference type="PROSITE" id="PS50106"/>
    </source>
</evidence>
<dbReference type="PANTHER" id="PTHR13865">
    <property type="entry name" value="TIGHT JUNCTION PROTEIN"/>
    <property type="match status" value="1"/>
</dbReference>
<protein>
    <submittedName>
        <fullName evidence="4">Tight junction protein ZO-1</fullName>
    </submittedName>
</protein>
<reference evidence="4" key="1">
    <citation type="journal article" date="2015" name="Nat. Commun.">
        <title>The Lingula genome provides insights into brachiopod evolution and the origin of phosphate biomineralization.</title>
        <authorList>
            <person name="Luo Y.J."/>
            <person name="Takeuchi T."/>
            <person name="Koyanagi R."/>
            <person name="Yamada L."/>
            <person name="Kanda M."/>
            <person name="Khalturina M."/>
            <person name="Fujie M."/>
            <person name="Yamasaki S.I."/>
            <person name="Endo K."/>
            <person name="Satoh N."/>
        </authorList>
    </citation>
    <scope>NUCLEOTIDE SEQUENCE</scope>
</reference>
<dbReference type="SMART" id="SM00228">
    <property type="entry name" value="PDZ"/>
    <property type="match status" value="1"/>
</dbReference>
<feature type="compositionally biased region" description="Basic residues" evidence="1">
    <location>
        <begin position="250"/>
        <end position="261"/>
    </location>
</feature>
<dbReference type="GO" id="GO:0005886">
    <property type="term" value="C:plasma membrane"/>
    <property type="evidence" value="ECO:0007669"/>
    <property type="project" value="TreeGrafter"/>
</dbReference>
<dbReference type="InterPro" id="IPR036034">
    <property type="entry name" value="PDZ_sf"/>
</dbReference>
<dbReference type="Pfam" id="PF00595">
    <property type="entry name" value="PDZ"/>
    <property type="match status" value="1"/>
</dbReference>
<dbReference type="GO" id="GO:0098609">
    <property type="term" value="P:cell-cell adhesion"/>
    <property type="evidence" value="ECO:0007669"/>
    <property type="project" value="TreeGrafter"/>
</dbReference>
<dbReference type="GO" id="GO:0150105">
    <property type="term" value="P:protein localization to cell-cell junction"/>
    <property type="evidence" value="ECO:0007669"/>
    <property type="project" value="TreeGrafter"/>
</dbReference>
<dbReference type="Gene3D" id="2.30.42.10">
    <property type="match status" value="2"/>
</dbReference>
<feature type="region of interest" description="Disordered" evidence="1">
    <location>
        <begin position="244"/>
        <end position="281"/>
    </location>
</feature>
<dbReference type="CDD" id="cd06727">
    <property type="entry name" value="PDZ1_ZO1-like"/>
    <property type="match status" value="1"/>
</dbReference>
<dbReference type="SUPFAM" id="SSF50156">
    <property type="entry name" value="PDZ domain-like"/>
    <property type="match status" value="1"/>
</dbReference>
<evidence type="ECO:0000313" key="3">
    <source>
        <dbReference type="Proteomes" id="UP000085678"/>
    </source>
</evidence>
<reference evidence="4" key="2">
    <citation type="submission" date="2025-08" db="UniProtKB">
        <authorList>
            <consortium name="RefSeq"/>
        </authorList>
    </citation>
    <scope>IDENTIFICATION</scope>
</reference>
<feature type="domain" description="PDZ" evidence="2">
    <location>
        <begin position="28"/>
        <end position="113"/>
    </location>
</feature>
<name>A0A1S3JFJ3_LINAN</name>